<keyword evidence="3" id="KW-1185">Reference proteome</keyword>
<dbReference type="GeneID" id="87823584"/>
<evidence type="ECO:0000313" key="2">
    <source>
        <dbReference type="EMBL" id="KAK4118963.1"/>
    </source>
</evidence>
<comment type="caution">
    <text evidence="2">The sequence shown here is derived from an EMBL/GenBank/DDBJ whole genome shotgun (WGS) entry which is preliminary data.</text>
</comment>
<feature type="region of interest" description="Disordered" evidence="1">
    <location>
        <begin position="30"/>
        <end position="74"/>
    </location>
</feature>
<accession>A0AAN6TQU2</accession>
<reference evidence="2" key="2">
    <citation type="submission" date="2023-05" db="EMBL/GenBank/DDBJ databases">
        <authorList>
            <consortium name="Lawrence Berkeley National Laboratory"/>
            <person name="Steindorff A."/>
            <person name="Hensen N."/>
            <person name="Bonometti L."/>
            <person name="Westerberg I."/>
            <person name="Brannstrom I.O."/>
            <person name="Guillou S."/>
            <person name="Cros-Aarteil S."/>
            <person name="Calhoun S."/>
            <person name="Haridas S."/>
            <person name="Kuo A."/>
            <person name="Mondo S."/>
            <person name="Pangilinan J."/>
            <person name="Riley R."/>
            <person name="Labutti K."/>
            <person name="Andreopoulos B."/>
            <person name="Lipzen A."/>
            <person name="Chen C."/>
            <person name="Yanf M."/>
            <person name="Daum C."/>
            <person name="Ng V."/>
            <person name="Clum A."/>
            <person name="Ohm R."/>
            <person name="Martin F."/>
            <person name="Silar P."/>
            <person name="Natvig D."/>
            <person name="Lalanne C."/>
            <person name="Gautier V."/>
            <person name="Ament-Velasquez S.L."/>
            <person name="Kruys A."/>
            <person name="Hutchinson M.I."/>
            <person name="Powell A.J."/>
            <person name="Barry K."/>
            <person name="Miller A.N."/>
            <person name="Grigoriev I.V."/>
            <person name="Debuchy R."/>
            <person name="Gladieux P."/>
            <person name="Thoren M.H."/>
            <person name="Johannesson H."/>
        </authorList>
    </citation>
    <scope>NUCLEOTIDE SEQUENCE</scope>
    <source>
        <strain evidence="2">CBS 731.68</strain>
    </source>
</reference>
<protein>
    <submittedName>
        <fullName evidence="2">Uncharacterized protein</fullName>
    </submittedName>
</protein>
<dbReference type="EMBL" id="MU853256">
    <property type="protein sequence ID" value="KAK4118963.1"/>
    <property type="molecule type" value="Genomic_DNA"/>
</dbReference>
<dbReference type="RefSeq" id="XP_062642736.1">
    <property type="nucleotide sequence ID" value="XM_062786814.1"/>
</dbReference>
<sequence>MFSGQESGFGLLHAPIKICSRCRRQFRRRHTCPKKRPEHRSPWIGRGSNPIAGMSDANSATNPDDSALGAQIDGDTADTRGIYSTLSHTRRPYSGLSPAPAYGLDSGPIPNTFHYDDSAGLLKLLVFLGGNVSWKFLERLREDKVTWGIRGDIQLQHPRNIPVVADKGCYG</sequence>
<proteinExistence type="predicted"/>
<gene>
    <name evidence="2" type="ORF">N657DRAFT_323633</name>
</gene>
<dbReference type="Proteomes" id="UP001302602">
    <property type="component" value="Unassembled WGS sequence"/>
</dbReference>
<evidence type="ECO:0000256" key="1">
    <source>
        <dbReference type="SAM" id="MobiDB-lite"/>
    </source>
</evidence>
<name>A0AAN6TQU2_9PEZI</name>
<dbReference type="AlphaFoldDB" id="A0AAN6TQU2"/>
<evidence type="ECO:0000313" key="3">
    <source>
        <dbReference type="Proteomes" id="UP001302602"/>
    </source>
</evidence>
<reference evidence="2" key="1">
    <citation type="journal article" date="2023" name="Mol. Phylogenet. Evol.">
        <title>Genome-scale phylogeny and comparative genomics of the fungal order Sordariales.</title>
        <authorList>
            <person name="Hensen N."/>
            <person name="Bonometti L."/>
            <person name="Westerberg I."/>
            <person name="Brannstrom I.O."/>
            <person name="Guillou S."/>
            <person name="Cros-Aarteil S."/>
            <person name="Calhoun S."/>
            <person name="Haridas S."/>
            <person name="Kuo A."/>
            <person name="Mondo S."/>
            <person name="Pangilinan J."/>
            <person name="Riley R."/>
            <person name="LaButti K."/>
            <person name="Andreopoulos B."/>
            <person name="Lipzen A."/>
            <person name="Chen C."/>
            <person name="Yan M."/>
            <person name="Daum C."/>
            <person name="Ng V."/>
            <person name="Clum A."/>
            <person name="Steindorff A."/>
            <person name="Ohm R.A."/>
            <person name="Martin F."/>
            <person name="Silar P."/>
            <person name="Natvig D.O."/>
            <person name="Lalanne C."/>
            <person name="Gautier V."/>
            <person name="Ament-Velasquez S.L."/>
            <person name="Kruys A."/>
            <person name="Hutchinson M.I."/>
            <person name="Powell A.J."/>
            <person name="Barry K."/>
            <person name="Miller A.N."/>
            <person name="Grigoriev I.V."/>
            <person name="Debuchy R."/>
            <person name="Gladieux P."/>
            <person name="Hiltunen Thoren M."/>
            <person name="Johannesson H."/>
        </authorList>
    </citation>
    <scope>NUCLEOTIDE SEQUENCE</scope>
    <source>
        <strain evidence="2">CBS 731.68</strain>
    </source>
</reference>
<organism evidence="2 3">
    <name type="scientific">Parathielavia appendiculata</name>
    <dbReference type="NCBI Taxonomy" id="2587402"/>
    <lineage>
        <taxon>Eukaryota</taxon>
        <taxon>Fungi</taxon>
        <taxon>Dikarya</taxon>
        <taxon>Ascomycota</taxon>
        <taxon>Pezizomycotina</taxon>
        <taxon>Sordariomycetes</taxon>
        <taxon>Sordariomycetidae</taxon>
        <taxon>Sordariales</taxon>
        <taxon>Chaetomiaceae</taxon>
        <taxon>Parathielavia</taxon>
    </lineage>
</organism>